<gene>
    <name evidence="2" type="ORF">METBISCDRAFT_24763</name>
</gene>
<dbReference type="OrthoDB" id="4070583at2759"/>
<name>A0A4P9Z8J7_9ASCO</name>
<keyword evidence="3" id="KW-1185">Reference proteome</keyword>
<feature type="region of interest" description="Disordered" evidence="1">
    <location>
        <begin position="1"/>
        <end position="26"/>
    </location>
</feature>
<feature type="compositionally biased region" description="Polar residues" evidence="1">
    <location>
        <begin position="13"/>
        <end position="24"/>
    </location>
</feature>
<dbReference type="AlphaFoldDB" id="A0A4P9Z8J7"/>
<dbReference type="EMBL" id="ML004560">
    <property type="protein sequence ID" value="RKP28848.1"/>
    <property type="molecule type" value="Genomic_DNA"/>
</dbReference>
<organism evidence="2 3">
    <name type="scientific">Metschnikowia bicuspidata</name>
    <dbReference type="NCBI Taxonomy" id="27322"/>
    <lineage>
        <taxon>Eukaryota</taxon>
        <taxon>Fungi</taxon>
        <taxon>Dikarya</taxon>
        <taxon>Ascomycota</taxon>
        <taxon>Saccharomycotina</taxon>
        <taxon>Pichiomycetes</taxon>
        <taxon>Metschnikowiaceae</taxon>
        <taxon>Metschnikowia</taxon>
    </lineage>
</organism>
<sequence>MSETEKGSRRLKQLTQSPTWTSPFRSGKKKNIVQEFKESNSVSNVLVPKKFTSHPTLLFVHKASNAKPAAPVSEPVKPSATVETADYGDGTAELGSKEPLESPVVSAEAATSDVSAQTGTVEQVDPDEAVNAINDRNHGGPVDPAVGPSEDDIQTQVDQTAIELDVDSAA</sequence>
<reference evidence="3" key="1">
    <citation type="journal article" date="2018" name="Nat. Microbiol.">
        <title>Leveraging single-cell genomics to expand the fungal tree of life.</title>
        <authorList>
            <person name="Ahrendt S.R."/>
            <person name="Quandt C.A."/>
            <person name="Ciobanu D."/>
            <person name="Clum A."/>
            <person name="Salamov A."/>
            <person name="Andreopoulos B."/>
            <person name="Cheng J.F."/>
            <person name="Woyke T."/>
            <person name="Pelin A."/>
            <person name="Henrissat B."/>
            <person name="Reynolds N.K."/>
            <person name="Benny G.L."/>
            <person name="Smith M.E."/>
            <person name="James T.Y."/>
            <person name="Grigoriev I.V."/>
        </authorList>
    </citation>
    <scope>NUCLEOTIDE SEQUENCE [LARGE SCALE GENOMIC DNA]</scope>
    <source>
        <strain evidence="3">Baker2002</strain>
    </source>
</reference>
<feature type="compositionally biased region" description="Polar residues" evidence="1">
    <location>
        <begin position="112"/>
        <end position="121"/>
    </location>
</feature>
<feature type="non-terminal residue" evidence="2">
    <location>
        <position position="170"/>
    </location>
</feature>
<evidence type="ECO:0000256" key="1">
    <source>
        <dbReference type="SAM" id="MobiDB-lite"/>
    </source>
</evidence>
<dbReference type="Proteomes" id="UP000268321">
    <property type="component" value="Unassembled WGS sequence"/>
</dbReference>
<accession>A0A4P9Z8J7</accession>
<protein>
    <submittedName>
        <fullName evidence="2">Uncharacterized protein</fullName>
    </submittedName>
</protein>
<evidence type="ECO:0000313" key="3">
    <source>
        <dbReference type="Proteomes" id="UP000268321"/>
    </source>
</evidence>
<feature type="region of interest" description="Disordered" evidence="1">
    <location>
        <begin position="65"/>
        <end position="154"/>
    </location>
</feature>
<proteinExistence type="predicted"/>
<evidence type="ECO:0000313" key="2">
    <source>
        <dbReference type="EMBL" id="RKP28848.1"/>
    </source>
</evidence>